<keyword evidence="3" id="KW-1185">Reference proteome</keyword>
<dbReference type="SUPFAM" id="SSF50974">
    <property type="entry name" value="Nitrous oxide reductase, N-terminal domain"/>
    <property type="match status" value="1"/>
</dbReference>
<feature type="signal peptide" evidence="1">
    <location>
        <begin position="1"/>
        <end position="28"/>
    </location>
</feature>
<protein>
    <submittedName>
        <fullName evidence="2">DNA-binding beta-propeller fold protein YncE</fullName>
    </submittedName>
</protein>
<keyword evidence="1" id="KW-0732">Signal</keyword>
<keyword evidence="2" id="KW-0238">DNA-binding</keyword>
<accession>A0A1I1C657</accession>
<dbReference type="OrthoDB" id="55891at2"/>
<reference evidence="2 3" key="1">
    <citation type="submission" date="2016-10" db="EMBL/GenBank/DDBJ databases">
        <authorList>
            <person name="de Groot N.N."/>
        </authorList>
    </citation>
    <scope>NUCLEOTIDE SEQUENCE [LARGE SCALE GENOMIC DNA]</scope>
    <source>
        <strain evidence="2 3">DSM 23399</strain>
    </source>
</reference>
<dbReference type="EMBL" id="FOKK01000023">
    <property type="protein sequence ID" value="SFB58061.1"/>
    <property type="molecule type" value="Genomic_DNA"/>
</dbReference>
<sequence length="383" mass="42127">MTQTIFKKNLYKSLLLLLCITFSFAANAQDYYVYVTAESEDEVALIKFDGENATIEKTIQVGIWPAEIEGPHGINISPDGKYWYLSLAHGNPYGTLYKYSTETNEVVGTVKLGLFPASLQVSKATGLLYCVNFDLHGDMVPSTVSVVDPEEMIEIDRIETGVMPHGSRISADGMYHYSVGMMSGELFEISTTKMKVTRKLNLDGKMEEEPAMGGMDHSKMDHSKMGHAMTTEAAPMYHSAVKPTWAIPHPTNGKVYVAGNGSDEILEVDLEKWEITNRFKTGKAPYNCDVSPDGKYLVATYKGSGETGIWDLEKGEELPRVKNTRKVTHGVSISSDSKYAFISVEGIGGEPGTLDVIDIQKAKKVASVDMGKQAGGIIFWKME</sequence>
<gene>
    <name evidence="2" type="ORF">SAMN04489723_12323</name>
</gene>
<proteinExistence type="predicted"/>
<name>A0A1I1C657_9BACT</name>
<dbReference type="PANTHER" id="PTHR47197:SF3">
    <property type="entry name" value="DIHYDRO-HEME D1 DEHYDROGENASE"/>
    <property type="match status" value="1"/>
</dbReference>
<evidence type="ECO:0000313" key="2">
    <source>
        <dbReference type="EMBL" id="SFB58061.1"/>
    </source>
</evidence>
<dbReference type="PANTHER" id="PTHR47197">
    <property type="entry name" value="PROTEIN NIRF"/>
    <property type="match status" value="1"/>
</dbReference>
<dbReference type="InterPro" id="IPR051200">
    <property type="entry name" value="Host-pathogen_enzymatic-act"/>
</dbReference>
<feature type="chain" id="PRO_5011784208" evidence="1">
    <location>
        <begin position="29"/>
        <end position="383"/>
    </location>
</feature>
<dbReference type="InterPro" id="IPR015943">
    <property type="entry name" value="WD40/YVTN_repeat-like_dom_sf"/>
</dbReference>
<evidence type="ECO:0000256" key="1">
    <source>
        <dbReference type="SAM" id="SignalP"/>
    </source>
</evidence>
<dbReference type="STRING" id="237018.SAMN04489723_12323"/>
<dbReference type="RefSeq" id="WP_092901131.1">
    <property type="nucleotide sequence ID" value="NZ_CAXBKE010000002.1"/>
</dbReference>
<organism evidence="2 3">
    <name type="scientific">Algoriphagus aquimarinus</name>
    <dbReference type="NCBI Taxonomy" id="237018"/>
    <lineage>
        <taxon>Bacteria</taxon>
        <taxon>Pseudomonadati</taxon>
        <taxon>Bacteroidota</taxon>
        <taxon>Cytophagia</taxon>
        <taxon>Cytophagales</taxon>
        <taxon>Cyclobacteriaceae</taxon>
        <taxon>Algoriphagus</taxon>
    </lineage>
</organism>
<dbReference type="Gene3D" id="2.130.10.10">
    <property type="entry name" value="YVTN repeat-like/Quinoprotein amine dehydrogenase"/>
    <property type="match status" value="2"/>
</dbReference>
<dbReference type="GO" id="GO:0003677">
    <property type="term" value="F:DNA binding"/>
    <property type="evidence" value="ECO:0007669"/>
    <property type="project" value="UniProtKB-KW"/>
</dbReference>
<dbReference type="AlphaFoldDB" id="A0A1I1C657"/>
<evidence type="ECO:0000313" key="3">
    <source>
        <dbReference type="Proteomes" id="UP000198790"/>
    </source>
</evidence>
<dbReference type="InterPro" id="IPR011045">
    <property type="entry name" value="N2O_reductase_N"/>
</dbReference>
<dbReference type="Proteomes" id="UP000198790">
    <property type="component" value="Unassembled WGS sequence"/>
</dbReference>